<evidence type="ECO:0000256" key="5">
    <source>
        <dbReference type="ARBA" id="ARBA00023136"/>
    </source>
</evidence>
<evidence type="ECO:0000256" key="6">
    <source>
        <dbReference type="ARBA" id="ARBA00023170"/>
    </source>
</evidence>
<keyword evidence="10" id="KW-1185">Reference proteome</keyword>
<evidence type="ECO:0000313" key="9">
    <source>
        <dbReference type="EMBL" id="CAG9854765.1"/>
    </source>
</evidence>
<feature type="transmembrane region" description="Helical" evidence="8">
    <location>
        <begin position="88"/>
        <end position="111"/>
    </location>
</feature>
<dbReference type="GO" id="GO:0043025">
    <property type="term" value="C:neuronal cell body"/>
    <property type="evidence" value="ECO:0007669"/>
    <property type="project" value="TreeGrafter"/>
</dbReference>
<comment type="function">
    <text evidence="8">Gustatory receptor which mediates acceptance or avoidance behavior, depending on its substrates.</text>
</comment>
<evidence type="ECO:0000313" key="10">
    <source>
        <dbReference type="Proteomes" id="UP001153712"/>
    </source>
</evidence>
<dbReference type="PANTHER" id="PTHR21143:SF104">
    <property type="entry name" value="GUSTATORY RECEPTOR 8A-RELATED"/>
    <property type="match status" value="1"/>
</dbReference>
<feature type="transmembrane region" description="Helical" evidence="8">
    <location>
        <begin position="147"/>
        <end position="167"/>
    </location>
</feature>
<evidence type="ECO:0000256" key="1">
    <source>
        <dbReference type="ARBA" id="ARBA00004651"/>
    </source>
</evidence>
<keyword evidence="3 8" id="KW-0812">Transmembrane</keyword>
<dbReference type="GO" id="GO:0007165">
    <property type="term" value="P:signal transduction"/>
    <property type="evidence" value="ECO:0007669"/>
    <property type="project" value="UniProtKB-KW"/>
</dbReference>
<dbReference type="EMBL" id="OU900094">
    <property type="protein sequence ID" value="CAG9854765.1"/>
    <property type="molecule type" value="Genomic_DNA"/>
</dbReference>
<dbReference type="Pfam" id="PF08395">
    <property type="entry name" value="7tm_7"/>
    <property type="match status" value="1"/>
</dbReference>
<feature type="transmembrane region" description="Helical" evidence="8">
    <location>
        <begin position="292"/>
        <end position="314"/>
    </location>
</feature>
<dbReference type="GO" id="GO:0050909">
    <property type="term" value="P:sensory perception of taste"/>
    <property type="evidence" value="ECO:0007669"/>
    <property type="project" value="InterPro"/>
</dbReference>
<keyword evidence="6 8" id="KW-0675">Receptor</keyword>
<dbReference type="PANTHER" id="PTHR21143">
    <property type="entry name" value="INVERTEBRATE GUSTATORY RECEPTOR"/>
    <property type="match status" value="1"/>
</dbReference>
<protein>
    <recommendedName>
        <fullName evidence="8">Gustatory receptor</fullName>
    </recommendedName>
</protein>
<dbReference type="InterPro" id="IPR013604">
    <property type="entry name" value="7TM_chemorcpt"/>
</dbReference>
<feature type="transmembrane region" description="Helical" evidence="8">
    <location>
        <begin position="251"/>
        <end position="272"/>
    </location>
</feature>
<dbReference type="OrthoDB" id="6757206at2759"/>
<feature type="transmembrane region" description="Helical" evidence="8">
    <location>
        <begin position="363"/>
        <end position="388"/>
    </location>
</feature>
<accession>A0A9N9TGL6</accession>
<evidence type="ECO:0000256" key="2">
    <source>
        <dbReference type="ARBA" id="ARBA00022475"/>
    </source>
</evidence>
<feature type="transmembrane region" description="Helical" evidence="8">
    <location>
        <begin position="179"/>
        <end position="196"/>
    </location>
</feature>
<dbReference type="GO" id="GO:0008049">
    <property type="term" value="P:male courtship behavior"/>
    <property type="evidence" value="ECO:0007669"/>
    <property type="project" value="TreeGrafter"/>
</dbReference>
<dbReference type="GO" id="GO:0030425">
    <property type="term" value="C:dendrite"/>
    <property type="evidence" value="ECO:0007669"/>
    <property type="project" value="TreeGrafter"/>
</dbReference>
<evidence type="ECO:0000256" key="7">
    <source>
        <dbReference type="ARBA" id="ARBA00023224"/>
    </source>
</evidence>
<dbReference type="Proteomes" id="UP001153712">
    <property type="component" value="Chromosome 1"/>
</dbReference>
<evidence type="ECO:0000256" key="3">
    <source>
        <dbReference type="ARBA" id="ARBA00022692"/>
    </source>
</evidence>
<keyword evidence="4 8" id="KW-1133">Transmembrane helix</keyword>
<sequence>MLPSESKLHYLFEPNNGVKPEEINTDVYVIQMYHKIGFFFGLTCIGKNSRPTVWNIISNVLFSLTASFASVFSLSNRIDNEWRISRPSLIILEFVELVLEWLWMVLCFVGASSNIKHWNSLFLDIDGVDRILKHDGGLSKATALKHIILLVFFVIVYCLLHYFEIFMWDLQFRMEAGYVFYRIIMLYQFFIVLFSINLTRLLHARYEIVLGSLSEIISGEYAIIQANYGSCKTLVEMKEAMLRLHNVIQKYNVIFGWLIFLNTISAFLASLGDIDYVLLYYGTGDSYFNYGIIAANLVYVLAYSISTILIVFSCDKVNKTARKIVILCYLKPGLLNKTPIRDDLVSFVQFAEKLLPNFSAAGFFYINQTILSTLFSAISTYLIIIIQFNSAL</sequence>
<organism evidence="9 10">
    <name type="scientific">Phyllotreta striolata</name>
    <name type="common">Striped flea beetle</name>
    <name type="synonym">Crioceris striolata</name>
    <dbReference type="NCBI Taxonomy" id="444603"/>
    <lineage>
        <taxon>Eukaryota</taxon>
        <taxon>Metazoa</taxon>
        <taxon>Ecdysozoa</taxon>
        <taxon>Arthropoda</taxon>
        <taxon>Hexapoda</taxon>
        <taxon>Insecta</taxon>
        <taxon>Pterygota</taxon>
        <taxon>Neoptera</taxon>
        <taxon>Endopterygota</taxon>
        <taxon>Coleoptera</taxon>
        <taxon>Polyphaga</taxon>
        <taxon>Cucujiformia</taxon>
        <taxon>Chrysomeloidea</taxon>
        <taxon>Chrysomelidae</taxon>
        <taxon>Galerucinae</taxon>
        <taxon>Alticini</taxon>
        <taxon>Phyllotreta</taxon>
    </lineage>
</organism>
<dbReference type="GO" id="GO:0005886">
    <property type="term" value="C:plasma membrane"/>
    <property type="evidence" value="ECO:0007669"/>
    <property type="project" value="UniProtKB-SubCell"/>
</dbReference>
<dbReference type="GO" id="GO:0007635">
    <property type="term" value="P:chemosensory behavior"/>
    <property type="evidence" value="ECO:0007669"/>
    <property type="project" value="TreeGrafter"/>
</dbReference>
<evidence type="ECO:0000256" key="4">
    <source>
        <dbReference type="ARBA" id="ARBA00022989"/>
    </source>
</evidence>
<proteinExistence type="inferred from homology"/>
<feature type="transmembrane region" description="Helical" evidence="8">
    <location>
        <begin position="56"/>
        <end position="76"/>
    </location>
</feature>
<keyword evidence="2 8" id="KW-1003">Cell membrane</keyword>
<keyword evidence="7 8" id="KW-0807">Transducer</keyword>
<gene>
    <name evidence="9" type="ORF">PHYEVI_LOCUS1225</name>
</gene>
<dbReference type="GO" id="GO:0030424">
    <property type="term" value="C:axon"/>
    <property type="evidence" value="ECO:0007669"/>
    <property type="project" value="TreeGrafter"/>
</dbReference>
<keyword evidence="5 8" id="KW-0472">Membrane</keyword>
<evidence type="ECO:0000256" key="8">
    <source>
        <dbReference type="RuleBase" id="RU363108"/>
    </source>
</evidence>
<name>A0A9N9TGL6_PHYSR</name>
<reference evidence="9" key="1">
    <citation type="submission" date="2022-01" db="EMBL/GenBank/DDBJ databases">
        <authorList>
            <person name="King R."/>
        </authorList>
    </citation>
    <scope>NUCLEOTIDE SEQUENCE</scope>
</reference>
<comment type="similarity">
    <text evidence="8">Belongs to the insect chemoreceptor superfamily. Gustatory receptor (GR) family.</text>
</comment>
<dbReference type="AlphaFoldDB" id="A0A9N9TGL6"/>
<comment type="subcellular location">
    <subcellularLocation>
        <location evidence="1 8">Cell membrane</location>
        <topology evidence="1 8">Multi-pass membrane protein</topology>
    </subcellularLocation>
</comment>